<comment type="caution">
    <text evidence="1">The sequence shown here is derived from an EMBL/GenBank/DDBJ whole genome shotgun (WGS) entry which is preliminary data.</text>
</comment>
<organism evidence="1 2">
    <name type="scientific">Vitis vinifera</name>
    <name type="common">Grape</name>
    <dbReference type="NCBI Taxonomy" id="29760"/>
    <lineage>
        <taxon>Eukaryota</taxon>
        <taxon>Viridiplantae</taxon>
        <taxon>Streptophyta</taxon>
        <taxon>Embryophyta</taxon>
        <taxon>Tracheophyta</taxon>
        <taxon>Spermatophyta</taxon>
        <taxon>Magnoliopsida</taxon>
        <taxon>eudicotyledons</taxon>
        <taxon>Gunneridae</taxon>
        <taxon>Pentapetalae</taxon>
        <taxon>rosids</taxon>
        <taxon>Vitales</taxon>
        <taxon>Vitaceae</taxon>
        <taxon>Viteae</taxon>
        <taxon>Vitis</taxon>
    </lineage>
</organism>
<dbReference type="Proteomes" id="UP000288805">
    <property type="component" value="Unassembled WGS sequence"/>
</dbReference>
<sequence>MLGLWQDLDLNCEEEWECTGDSVRFKKKVENKRVFEFLAGLNCELDDVRSRDLSSGKTIGSAKEREVLYYFDETDVHGQCPPTVCNSASRPKDRELLVKGENLILSSFPVSSIPGNLPVTVFHSGHLPHLPKLSEERLEEISNFPKAPEPENSPRAGHAHFYGRQLNLTRRRVRAHEAFSGDAPPPLASPDADQPPYIPSSPIRALHVPLLGIFVSVGPPNSLSSEAPATFSPPQSLHVPWEVFFYLFGGTTPRSKAVSLFRWCHAAT</sequence>
<dbReference type="EMBL" id="QGNW01002605">
    <property type="protein sequence ID" value="RVW15150.1"/>
    <property type="molecule type" value="Genomic_DNA"/>
</dbReference>
<reference evidence="1 2" key="1">
    <citation type="journal article" date="2018" name="PLoS Genet.">
        <title>Population sequencing reveals clonal diversity and ancestral inbreeding in the grapevine cultivar Chardonnay.</title>
        <authorList>
            <person name="Roach M.J."/>
            <person name="Johnson D.L."/>
            <person name="Bohlmann J."/>
            <person name="van Vuuren H.J."/>
            <person name="Jones S.J."/>
            <person name="Pretorius I.S."/>
            <person name="Schmidt S.A."/>
            <person name="Borneman A.R."/>
        </authorList>
    </citation>
    <scope>NUCLEOTIDE SEQUENCE [LARGE SCALE GENOMIC DNA]</scope>
    <source>
        <strain evidence="2">cv. Chardonnay</strain>
        <tissue evidence="1">Leaf</tissue>
    </source>
</reference>
<evidence type="ECO:0000313" key="2">
    <source>
        <dbReference type="Proteomes" id="UP000288805"/>
    </source>
</evidence>
<protein>
    <submittedName>
        <fullName evidence="1">Uncharacterized protein</fullName>
    </submittedName>
</protein>
<dbReference type="AlphaFoldDB" id="A0A438BWC7"/>
<gene>
    <name evidence="1" type="ORF">CK203_083350</name>
</gene>
<proteinExistence type="predicted"/>
<name>A0A438BWC7_VITVI</name>
<accession>A0A438BWC7</accession>
<evidence type="ECO:0000313" key="1">
    <source>
        <dbReference type="EMBL" id="RVW15150.1"/>
    </source>
</evidence>